<accession>A0A5N0E218</accession>
<name>A0A5N0E218_9NOCA</name>
<dbReference type="SUPFAM" id="SSF54427">
    <property type="entry name" value="NTF2-like"/>
    <property type="match status" value="1"/>
</dbReference>
<evidence type="ECO:0000313" key="3">
    <source>
        <dbReference type="Proteomes" id="UP000323876"/>
    </source>
</evidence>
<dbReference type="PANTHER" id="PTHR41252:SF1">
    <property type="entry name" value="BLR2505 PROTEIN"/>
    <property type="match status" value="1"/>
</dbReference>
<proteinExistence type="predicted"/>
<gene>
    <name evidence="2" type="ORF">F3087_38075</name>
</gene>
<dbReference type="OrthoDB" id="9781757at2"/>
<organism evidence="2 3">
    <name type="scientific">Nocardia colli</name>
    <dbReference type="NCBI Taxonomy" id="2545717"/>
    <lineage>
        <taxon>Bacteria</taxon>
        <taxon>Bacillati</taxon>
        <taxon>Actinomycetota</taxon>
        <taxon>Actinomycetes</taxon>
        <taxon>Mycobacteriales</taxon>
        <taxon>Nocardiaceae</taxon>
        <taxon>Nocardia</taxon>
    </lineage>
</organism>
<reference evidence="2 3" key="1">
    <citation type="submission" date="2019-09" db="EMBL/GenBank/DDBJ databases">
        <authorList>
            <person name="Wang X."/>
        </authorList>
    </citation>
    <scope>NUCLEOTIDE SEQUENCE [LARGE SCALE GENOMIC DNA]</scope>
    <source>
        <strain evidence="2 3">CICC 11023</strain>
    </source>
</reference>
<evidence type="ECO:0000259" key="1">
    <source>
        <dbReference type="Pfam" id="PF12680"/>
    </source>
</evidence>
<keyword evidence="3" id="KW-1185">Reference proteome</keyword>
<evidence type="ECO:0000313" key="2">
    <source>
        <dbReference type="EMBL" id="KAA8883016.1"/>
    </source>
</evidence>
<dbReference type="PANTHER" id="PTHR41252">
    <property type="entry name" value="BLR2505 PROTEIN"/>
    <property type="match status" value="1"/>
</dbReference>
<dbReference type="Gene3D" id="3.10.450.50">
    <property type="match status" value="1"/>
</dbReference>
<dbReference type="Proteomes" id="UP000323876">
    <property type="component" value="Unassembled WGS sequence"/>
</dbReference>
<sequence length="131" mass="14217">MSNRDVVEKFYLATQAGDGEAIVELLHPRFAARVAPGMPSVTDTAPDGPAAALAGVWGPVFRDFRIAPYAETWFDAQDGAVIVTGHYRGTARATGKPVQAEFAHVWRVSDGKLSALHQYTDTWCWRDALAG</sequence>
<dbReference type="EMBL" id="VXLC01000027">
    <property type="protein sequence ID" value="KAA8883016.1"/>
    <property type="molecule type" value="Genomic_DNA"/>
</dbReference>
<protein>
    <recommendedName>
        <fullName evidence="1">SnoaL-like domain-containing protein</fullName>
    </recommendedName>
</protein>
<dbReference type="InterPro" id="IPR032710">
    <property type="entry name" value="NTF2-like_dom_sf"/>
</dbReference>
<dbReference type="RefSeq" id="WP_150407001.1">
    <property type="nucleotide sequence ID" value="NZ_VXLC01000027.1"/>
</dbReference>
<dbReference type="Pfam" id="PF12680">
    <property type="entry name" value="SnoaL_2"/>
    <property type="match status" value="1"/>
</dbReference>
<feature type="domain" description="SnoaL-like" evidence="1">
    <location>
        <begin position="7"/>
        <end position="114"/>
    </location>
</feature>
<dbReference type="InterPro" id="IPR037401">
    <property type="entry name" value="SnoaL-like"/>
</dbReference>
<comment type="caution">
    <text evidence="2">The sequence shown here is derived from an EMBL/GenBank/DDBJ whole genome shotgun (WGS) entry which is preliminary data.</text>
</comment>
<dbReference type="AlphaFoldDB" id="A0A5N0E218"/>